<evidence type="ECO:0000313" key="2">
    <source>
        <dbReference type="EMBL" id="HJG90083.1"/>
    </source>
</evidence>
<dbReference type="CDD" id="cd00085">
    <property type="entry name" value="HNHc"/>
    <property type="match status" value="1"/>
</dbReference>
<gene>
    <name evidence="2" type="ORF">K8V81_00020</name>
</gene>
<accession>A0A921SVW6</accession>
<organism evidence="2 3">
    <name type="scientific">Brachybacterium massiliense</name>
    <dbReference type="NCBI Taxonomy" id="1755098"/>
    <lineage>
        <taxon>Bacteria</taxon>
        <taxon>Bacillati</taxon>
        <taxon>Actinomycetota</taxon>
        <taxon>Actinomycetes</taxon>
        <taxon>Micrococcales</taxon>
        <taxon>Dermabacteraceae</taxon>
        <taxon>Brachybacterium</taxon>
    </lineage>
</organism>
<dbReference type="InterPro" id="IPR003615">
    <property type="entry name" value="HNH_nuc"/>
</dbReference>
<feature type="compositionally biased region" description="Pro residues" evidence="1">
    <location>
        <begin position="571"/>
        <end position="589"/>
    </location>
</feature>
<feature type="region of interest" description="Disordered" evidence="1">
    <location>
        <begin position="519"/>
        <end position="589"/>
    </location>
</feature>
<feature type="compositionally biased region" description="Polar residues" evidence="1">
    <location>
        <begin position="530"/>
        <end position="549"/>
    </location>
</feature>
<protein>
    <submittedName>
        <fullName evidence="2">HNH endonuclease</fullName>
    </submittedName>
</protein>
<keyword evidence="2" id="KW-0378">Hydrolase</keyword>
<keyword evidence="2" id="KW-0540">Nuclease</keyword>
<evidence type="ECO:0000256" key="1">
    <source>
        <dbReference type="SAM" id="MobiDB-lite"/>
    </source>
</evidence>
<sequence length="589" mass="63791">MSTAVIAFPPSDEDGEEQVADEAFLASLPAYLRNVSARRELTREDLPRRGGSMDDPQLSAAAQRVWDAEKHEARCLAEKHRALAELYSHDGDYEEVAEVDAVDTTRAALALRVTGSAAGWHLRDAYQAVHLFPRCLDALESGKLPSTWFQKMLKSSRSLSDSSRKNLDVAVASWSSDISPERFFTLLKKLISILQEREDRPDPASTLPRSVELLPCIEPGMGTIQISGPIPEILAQWKRLDESARAVQAAQRAALREGTPIPHDPDGEVLRTGKSLSLATLRFALLAAAELDTDGVEVPAERFRLNVTVPALTLLGASDEPGMLDGTIPLPPSMARALAGDSEVWHRVLTGAASGAFLPLPAERFVPTAAMLEHLRLRNGMCAVPGCTRPTSWASECDHIEECRRGTPGAGALTEIENLHLLCWQHHLDKTNGLLDPTRLPTAPTEPGRTRWAVGRDGADVVTVIDDLDTASITIAEELAAAWACFLRGTHAGEPATWPTDAEPADQGRAGRVIPLERWDTSSHEPPGQSPETRPPSHTDSSATGTSRPTEGADPPSGRPDPARRDTETPPTRPEIPPGPWDDQGPPPF</sequence>
<proteinExistence type="predicted"/>
<dbReference type="AlphaFoldDB" id="A0A921SVW6"/>
<reference evidence="2" key="2">
    <citation type="submission" date="2021-09" db="EMBL/GenBank/DDBJ databases">
        <authorList>
            <person name="Gilroy R."/>
        </authorList>
    </citation>
    <scope>NUCLEOTIDE SEQUENCE</scope>
    <source>
        <strain evidence="2">ChiGjej5B5-22894</strain>
    </source>
</reference>
<keyword evidence="2" id="KW-0255">Endonuclease</keyword>
<comment type="caution">
    <text evidence="2">The sequence shown here is derived from an EMBL/GenBank/DDBJ whole genome shotgun (WGS) entry which is preliminary data.</text>
</comment>
<dbReference type="Proteomes" id="UP000742460">
    <property type="component" value="Unassembled WGS sequence"/>
</dbReference>
<dbReference type="GO" id="GO:0004519">
    <property type="term" value="F:endonuclease activity"/>
    <property type="evidence" value="ECO:0007669"/>
    <property type="project" value="UniProtKB-KW"/>
</dbReference>
<reference evidence="2" key="1">
    <citation type="journal article" date="2021" name="PeerJ">
        <title>Extensive microbial diversity within the chicken gut microbiome revealed by metagenomics and culture.</title>
        <authorList>
            <person name="Gilroy R."/>
            <person name="Ravi A."/>
            <person name="Getino M."/>
            <person name="Pursley I."/>
            <person name="Horton D.L."/>
            <person name="Alikhan N.F."/>
            <person name="Baker D."/>
            <person name="Gharbi K."/>
            <person name="Hall N."/>
            <person name="Watson M."/>
            <person name="Adriaenssens E.M."/>
            <person name="Foster-Nyarko E."/>
            <person name="Jarju S."/>
            <person name="Secka A."/>
            <person name="Antonio M."/>
            <person name="Oren A."/>
            <person name="Chaudhuri R.R."/>
            <person name="La Ragione R."/>
            <person name="Hildebrand F."/>
            <person name="Pallen M.J."/>
        </authorList>
    </citation>
    <scope>NUCLEOTIDE SEQUENCE</scope>
    <source>
        <strain evidence="2">ChiGjej5B5-22894</strain>
    </source>
</reference>
<name>A0A921SVW6_9MICO</name>
<evidence type="ECO:0000313" key="3">
    <source>
        <dbReference type="Proteomes" id="UP000742460"/>
    </source>
</evidence>
<dbReference type="EMBL" id="DYUE01000001">
    <property type="protein sequence ID" value="HJG90083.1"/>
    <property type="molecule type" value="Genomic_DNA"/>
</dbReference>